<sequence>MGKISKAISAGLSMFKLRKATADASQVLEGSTFYSGNKELKKGIMPNQKSYSKVLKPGEIIQLPEGYYNGNRIMANSRNIGTVTFNLPQKNTSYENVTLTTDVGHTILGMATGRVINYRSCIWKEETSSIEWYNNMLVDLSYSGSTVKIVVTIRNWSTTVVTDLTFSYMY</sequence>
<protein>
    <submittedName>
        <fullName evidence="1">Uncharacterized protein</fullName>
    </submittedName>
</protein>
<reference evidence="1" key="1">
    <citation type="journal article" date="2021" name="Proc. Natl. Acad. Sci. U.S.A.">
        <title>A Catalog of Tens of Thousands of Viruses from Human Metagenomes Reveals Hidden Associations with Chronic Diseases.</title>
        <authorList>
            <person name="Tisza M.J."/>
            <person name="Buck C.B."/>
        </authorList>
    </citation>
    <scope>NUCLEOTIDE SEQUENCE</scope>
    <source>
        <strain evidence="1">CtH9Q22</strain>
    </source>
</reference>
<accession>A0A8S5PLV2</accession>
<name>A0A8S5PLV2_9CAUD</name>
<evidence type="ECO:0000313" key="1">
    <source>
        <dbReference type="EMBL" id="DAE08054.1"/>
    </source>
</evidence>
<proteinExistence type="predicted"/>
<dbReference type="EMBL" id="BK015462">
    <property type="protein sequence ID" value="DAE08054.1"/>
    <property type="molecule type" value="Genomic_DNA"/>
</dbReference>
<organism evidence="1">
    <name type="scientific">Siphoviridae sp. ctH9Q22</name>
    <dbReference type="NCBI Taxonomy" id="2825420"/>
    <lineage>
        <taxon>Viruses</taxon>
        <taxon>Duplodnaviria</taxon>
        <taxon>Heunggongvirae</taxon>
        <taxon>Uroviricota</taxon>
        <taxon>Caudoviricetes</taxon>
    </lineage>
</organism>